<dbReference type="NCBIfam" id="TIGR01444">
    <property type="entry name" value="fkbM_fam"/>
    <property type="match status" value="1"/>
</dbReference>
<dbReference type="PANTHER" id="PTHR34203:SF15">
    <property type="entry name" value="SLL1173 PROTEIN"/>
    <property type="match status" value="1"/>
</dbReference>
<dbReference type="InterPro" id="IPR006342">
    <property type="entry name" value="FkbM_mtfrase"/>
</dbReference>
<comment type="caution">
    <text evidence="2">The sequence shown here is derived from an EMBL/GenBank/DDBJ whole genome shotgun (WGS) entry which is preliminary data.</text>
</comment>
<protein>
    <recommendedName>
        <fullName evidence="1">Methyltransferase FkbM domain-containing protein</fullName>
    </recommendedName>
</protein>
<evidence type="ECO:0000313" key="2">
    <source>
        <dbReference type="EMBL" id="OHB11767.1"/>
    </source>
</evidence>
<evidence type="ECO:0000259" key="1">
    <source>
        <dbReference type="Pfam" id="PF05050"/>
    </source>
</evidence>
<name>A0A1G2UQU4_9BACT</name>
<dbReference type="Gene3D" id="3.40.50.150">
    <property type="entry name" value="Vaccinia Virus protein VP39"/>
    <property type="match status" value="1"/>
</dbReference>
<dbReference type="InterPro" id="IPR052514">
    <property type="entry name" value="SAM-dependent_MTase"/>
</dbReference>
<accession>A0A1G2UQU4</accession>
<gene>
    <name evidence="2" type="ORF">A3G46_01485</name>
</gene>
<evidence type="ECO:0000313" key="3">
    <source>
        <dbReference type="Proteomes" id="UP000177276"/>
    </source>
</evidence>
<reference evidence="2 3" key="1">
    <citation type="journal article" date="2016" name="Nat. Commun.">
        <title>Thousands of microbial genomes shed light on interconnected biogeochemical processes in an aquifer system.</title>
        <authorList>
            <person name="Anantharaman K."/>
            <person name="Brown C.T."/>
            <person name="Hug L.A."/>
            <person name="Sharon I."/>
            <person name="Castelle C.J."/>
            <person name="Probst A.J."/>
            <person name="Thomas B.C."/>
            <person name="Singh A."/>
            <person name="Wilkins M.J."/>
            <person name="Karaoz U."/>
            <person name="Brodie E.L."/>
            <person name="Williams K.H."/>
            <person name="Hubbard S.S."/>
            <person name="Banfield J.F."/>
        </authorList>
    </citation>
    <scope>NUCLEOTIDE SEQUENCE [LARGE SCALE GENOMIC DNA]</scope>
</reference>
<dbReference type="EMBL" id="MHWS01000022">
    <property type="protein sequence ID" value="OHB11767.1"/>
    <property type="molecule type" value="Genomic_DNA"/>
</dbReference>
<feature type="domain" description="Methyltransferase FkbM" evidence="1">
    <location>
        <begin position="71"/>
        <end position="222"/>
    </location>
</feature>
<dbReference type="SUPFAM" id="SSF53335">
    <property type="entry name" value="S-adenosyl-L-methionine-dependent methyltransferases"/>
    <property type="match status" value="1"/>
</dbReference>
<dbReference type="PANTHER" id="PTHR34203">
    <property type="entry name" value="METHYLTRANSFERASE, FKBM FAMILY PROTEIN"/>
    <property type="match status" value="1"/>
</dbReference>
<organism evidence="2 3">
    <name type="scientific">Candidatus Zambryskibacteria bacterium RIFCSPLOWO2_12_FULL_39_16</name>
    <dbReference type="NCBI Taxonomy" id="1802775"/>
    <lineage>
        <taxon>Bacteria</taxon>
        <taxon>Candidatus Zambryskiibacteriota</taxon>
    </lineage>
</organism>
<sequence length="236" mass="27501">MVQKIKKEYASIFSSIFDILRQLKTEYKKNMGKMQDIHFVAPNCLYRGVFDKESIIVDVGCGFDADFSVYMIKKYGLKSIGIDPTKKHEESLKKISRNTNGRFTHQSIAISSIDGNIYFNESKSNVSGSLLDNHRNIMNDPTERYEVKSVSMAQLPNFLHMRRIEYIKLDLEGAEFELIQNLKKENVSKYGQIFVEFHHHCTNYSRADADRCIQKMISFGFRQYAVDNRNVLFYKN</sequence>
<dbReference type="InterPro" id="IPR029063">
    <property type="entry name" value="SAM-dependent_MTases_sf"/>
</dbReference>
<proteinExistence type="predicted"/>
<dbReference type="Proteomes" id="UP000177276">
    <property type="component" value="Unassembled WGS sequence"/>
</dbReference>
<dbReference type="AlphaFoldDB" id="A0A1G2UQU4"/>
<dbReference type="Pfam" id="PF05050">
    <property type="entry name" value="Methyltransf_21"/>
    <property type="match status" value="1"/>
</dbReference>